<evidence type="ECO:0000313" key="1">
    <source>
        <dbReference type="EMBL" id="ETN76186.1"/>
    </source>
</evidence>
<dbReference type="KEGG" id="nai:NECAME_11873"/>
<reference evidence="2" key="1">
    <citation type="journal article" date="2014" name="Nat. Genet.">
        <title>Genome of the human hookworm Necator americanus.</title>
        <authorList>
            <person name="Tang Y.T."/>
            <person name="Gao X."/>
            <person name="Rosa B.A."/>
            <person name="Abubucker S."/>
            <person name="Hallsworth-Pepin K."/>
            <person name="Martin J."/>
            <person name="Tyagi R."/>
            <person name="Heizer E."/>
            <person name="Zhang X."/>
            <person name="Bhonagiri-Palsikar V."/>
            <person name="Minx P."/>
            <person name="Warren W.C."/>
            <person name="Wang Q."/>
            <person name="Zhan B."/>
            <person name="Hotez P.J."/>
            <person name="Sternberg P.W."/>
            <person name="Dougall A."/>
            <person name="Gaze S.T."/>
            <person name="Mulvenna J."/>
            <person name="Sotillo J."/>
            <person name="Ranganathan S."/>
            <person name="Rabelo E.M."/>
            <person name="Wilson R.K."/>
            <person name="Felgner P.L."/>
            <person name="Bethony J."/>
            <person name="Hawdon J.M."/>
            <person name="Gasser R.B."/>
            <person name="Loukas A."/>
            <person name="Mitreva M."/>
        </authorList>
    </citation>
    <scope>NUCLEOTIDE SEQUENCE [LARGE SCALE GENOMIC DNA]</scope>
</reference>
<evidence type="ECO:0000313" key="2">
    <source>
        <dbReference type="Proteomes" id="UP000053676"/>
    </source>
</evidence>
<dbReference type="Proteomes" id="UP000053676">
    <property type="component" value="Unassembled WGS sequence"/>
</dbReference>
<protein>
    <submittedName>
        <fullName evidence="1">Uncharacterized protein</fullName>
    </submittedName>
</protein>
<dbReference type="AlphaFoldDB" id="W2T4N1"/>
<dbReference type="EMBL" id="KI660244">
    <property type="protein sequence ID" value="ETN76186.1"/>
    <property type="molecule type" value="Genomic_DNA"/>
</dbReference>
<proteinExistence type="predicted"/>
<sequence>MWFNAGFDNHAYAPTSSYEEEKVGAFCMDLEKGSRNQTIPFFEKDLFFTQRGEKAAKFTQRTSRIIIEWQFFASFVGFWEYTVMDNINDQYVVDQYVRLVKHLHDCTRKAKSFKITKDACLWKP</sequence>
<accession>W2T4N1</accession>
<keyword evidence="2" id="KW-1185">Reference proteome</keyword>
<name>W2T4N1_NECAM</name>
<gene>
    <name evidence="1" type="ORF">NECAME_11873</name>
</gene>
<organism evidence="1 2">
    <name type="scientific">Necator americanus</name>
    <name type="common">Human hookworm</name>
    <dbReference type="NCBI Taxonomy" id="51031"/>
    <lineage>
        <taxon>Eukaryota</taxon>
        <taxon>Metazoa</taxon>
        <taxon>Ecdysozoa</taxon>
        <taxon>Nematoda</taxon>
        <taxon>Chromadorea</taxon>
        <taxon>Rhabditida</taxon>
        <taxon>Rhabditina</taxon>
        <taxon>Rhabditomorpha</taxon>
        <taxon>Strongyloidea</taxon>
        <taxon>Ancylostomatidae</taxon>
        <taxon>Bunostominae</taxon>
        <taxon>Necator</taxon>
    </lineage>
</organism>